<dbReference type="Proteomes" id="UP000733379">
    <property type="component" value="Unassembled WGS sequence"/>
</dbReference>
<keyword evidence="3" id="KW-1185">Reference proteome</keyword>
<name>A0ABS6BC04_9NOCA</name>
<protein>
    <submittedName>
        <fullName evidence="2">Uncharacterized protein</fullName>
    </submittedName>
</protein>
<organism evidence="2 3">
    <name type="scientific">Nocardia albiluteola</name>
    <dbReference type="NCBI Taxonomy" id="2842303"/>
    <lineage>
        <taxon>Bacteria</taxon>
        <taxon>Bacillati</taxon>
        <taxon>Actinomycetota</taxon>
        <taxon>Actinomycetes</taxon>
        <taxon>Mycobacteriales</taxon>
        <taxon>Nocardiaceae</taxon>
        <taxon>Nocardia</taxon>
    </lineage>
</organism>
<feature type="region of interest" description="Disordered" evidence="1">
    <location>
        <begin position="52"/>
        <end position="92"/>
    </location>
</feature>
<evidence type="ECO:0000313" key="2">
    <source>
        <dbReference type="EMBL" id="MBU3067822.1"/>
    </source>
</evidence>
<accession>A0ABS6BC04</accession>
<proteinExistence type="predicted"/>
<evidence type="ECO:0000313" key="3">
    <source>
        <dbReference type="Proteomes" id="UP000733379"/>
    </source>
</evidence>
<dbReference type="EMBL" id="JAHKNI010000025">
    <property type="protein sequence ID" value="MBU3067822.1"/>
    <property type="molecule type" value="Genomic_DNA"/>
</dbReference>
<evidence type="ECO:0000256" key="1">
    <source>
        <dbReference type="SAM" id="MobiDB-lite"/>
    </source>
</evidence>
<dbReference type="RefSeq" id="WP_215923899.1">
    <property type="nucleotide sequence ID" value="NZ_JAHKNI010000025.1"/>
</dbReference>
<comment type="caution">
    <text evidence="2">The sequence shown here is derived from an EMBL/GenBank/DDBJ whole genome shotgun (WGS) entry which is preliminary data.</text>
</comment>
<reference evidence="2 3" key="1">
    <citation type="submission" date="2021-06" db="EMBL/GenBank/DDBJ databases">
        <title>Actinomycetes sequencing.</title>
        <authorList>
            <person name="Shan Q."/>
        </authorList>
    </citation>
    <scope>NUCLEOTIDE SEQUENCE [LARGE SCALE GENOMIC DNA]</scope>
    <source>
        <strain evidence="2 3">NEAU-G5</strain>
    </source>
</reference>
<gene>
    <name evidence="2" type="ORF">KO481_40700</name>
</gene>
<sequence length="104" mass="11092">MASIAASVTRIRSHPTRTLRASAEAFLDTLGPGNPRRAYGIAVVKTVDQLDGRGLDGLSSPSRALESVSDDETGRSPRNPVGRSGGQYVERAPRRGREMAFLVA</sequence>